<feature type="domain" description="Response regulatory" evidence="4">
    <location>
        <begin position="25"/>
        <end position="132"/>
    </location>
</feature>
<evidence type="ECO:0000256" key="1">
    <source>
        <dbReference type="PROSITE-ProRule" id="PRU00169"/>
    </source>
</evidence>
<evidence type="ECO:0000259" key="4">
    <source>
        <dbReference type="PROSITE" id="PS50110"/>
    </source>
</evidence>
<feature type="coiled-coil region" evidence="2">
    <location>
        <begin position="145"/>
        <end position="179"/>
    </location>
</feature>
<evidence type="ECO:0000313" key="5">
    <source>
        <dbReference type="EMBL" id="MFC7141654.1"/>
    </source>
</evidence>
<accession>A0ABD5YBG7</accession>
<dbReference type="InterPro" id="IPR011006">
    <property type="entry name" value="CheY-like_superfamily"/>
</dbReference>
<dbReference type="PROSITE" id="PS50110">
    <property type="entry name" value="RESPONSE_REGULATORY"/>
    <property type="match status" value="1"/>
</dbReference>
<dbReference type="Gene3D" id="3.40.50.2300">
    <property type="match status" value="1"/>
</dbReference>
<dbReference type="InterPro" id="IPR001789">
    <property type="entry name" value="Sig_transdc_resp-reg_receiver"/>
</dbReference>
<keyword evidence="5" id="KW-0238">DNA-binding</keyword>
<gene>
    <name evidence="5" type="ORF">ACFQMA_17680</name>
</gene>
<reference evidence="5 6" key="1">
    <citation type="journal article" date="2019" name="Int. J. Syst. Evol. Microbiol.">
        <title>The Global Catalogue of Microorganisms (GCM) 10K type strain sequencing project: providing services to taxonomists for standard genome sequencing and annotation.</title>
        <authorList>
            <consortium name="The Broad Institute Genomics Platform"/>
            <consortium name="The Broad Institute Genome Sequencing Center for Infectious Disease"/>
            <person name="Wu L."/>
            <person name="Ma J."/>
        </authorList>
    </citation>
    <scope>NUCLEOTIDE SEQUENCE [LARGE SCALE GENOMIC DNA]</scope>
    <source>
        <strain evidence="5 6">XZYJT29</strain>
    </source>
</reference>
<keyword evidence="6" id="KW-1185">Reference proteome</keyword>
<keyword evidence="1" id="KW-0597">Phosphoprotein</keyword>
<dbReference type="EMBL" id="JBHTAS010000001">
    <property type="protein sequence ID" value="MFC7141654.1"/>
    <property type="molecule type" value="Genomic_DNA"/>
</dbReference>
<feature type="modified residue" description="4-aspartylphosphate" evidence="1">
    <location>
        <position position="72"/>
    </location>
</feature>
<dbReference type="RefSeq" id="WP_274322734.1">
    <property type="nucleotide sequence ID" value="NZ_CP118158.1"/>
</dbReference>
<protein>
    <submittedName>
        <fullName evidence="5">DNA-binding protein</fullName>
    </submittedName>
</protein>
<evidence type="ECO:0000313" key="6">
    <source>
        <dbReference type="Proteomes" id="UP001596432"/>
    </source>
</evidence>
<dbReference type="GO" id="GO:0003677">
    <property type="term" value="F:DNA binding"/>
    <property type="evidence" value="ECO:0007669"/>
    <property type="project" value="UniProtKB-KW"/>
</dbReference>
<dbReference type="GeneID" id="78821974"/>
<proteinExistence type="predicted"/>
<organism evidence="5 6">
    <name type="scientific">Halosimplex aquaticum</name>
    <dbReference type="NCBI Taxonomy" id="3026162"/>
    <lineage>
        <taxon>Archaea</taxon>
        <taxon>Methanobacteriati</taxon>
        <taxon>Methanobacteriota</taxon>
        <taxon>Stenosarchaea group</taxon>
        <taxon>Halobacteria</taxon>
        <taxon>Halobacteriales</taxon>
        <taxon>Haloarculaceae</taxon>
        <taxon>Halosimplex</taxon>
    </lineage>
</organism>
<evidence type="ECO:0000256" key="2">
    <source>
        <dbReference type="SAM" id="Coils"/>
    </source>
</evidence>
<feature type="compositionally biased region" description="Polar residues" evidence="3">
    <location>
        <begin position="1"/>
        <end position="14"/>
    </location>
</feature>
<dbReference type="Proteomes" id="UP001596432">
    <property type="component" value="Unassembled WGS sequence"/>
</dbReference>
<dbReference type="AlphaFoldDB" id="A0ABD5YBG7"/>
<evidence type="ECO:0000256" key="3">
    <source>
        <dbReference type="SAM" id="MobiDB-lite"/>
    </source>
</evidence>
<name>A0ABD5YBG7_9EURY</name>
<dbReference type="SUPFAM" id="SSF52172">
    <property type="entry name" value="CheY-like"/>
    <property type="match status" value="1"/>
</dbReference>
<feature type="region of interest" description="Disordered" evidence="3">
    <location>
        <begin position="1"/>
        <end position="22"/>
    </location>
</feature>
<comment type="caution">
    <text evidence="5">The sequence shown here is derived from an EMBL/GenBank/DDBJ whole genome shotgun (WGS) entry which is preliminary data.</text>
</comment>
<sequence length="197" mass="21650">MNTDETSRAGSSGSEHSREETPTAVVLVADSDPAVTDEIAAVLWDNYTVRSAYESADVLASLDSDVSVALLDPDIPGLSMRRVLERVRTDAADCQVAALTDEALDVESTAFDDYLVKPVADDLLEDTVDRLSRRATYRTTLEAYYRAASERADAEEGERADLDRRLAELDERLDDVVRSLDSDDAYDAALRELDVDP</sequence>
<keyword evidence="2" id="KW-0175">Coiled coil</keyword>